<evidence type="ECO:0000256" key="3">
    <source>
        <dbReference type="ARBA" id="ARBA00023163"/>
    </source>
</evidence>
<dbReference type="Proteomes" id="UP000460318">
    <property type="component" value="Unassembled WGS sequence"/>
</dbReference>
<evidence type="ECO:0000259" key="5">
    <source>
        <dbReference type="PROSITE" id="PS50977"/>
    </source>
</evidence>
<proteinExistence type="predicted"/>
<dbReference type="InterPro" id="IPR001647">
    <property type="entry name" value="HTH_TetR"/>
</dbReference>
<dbReference type="InterPro" id="IPR036271">
    <property type="entry name" value="Tet_transcr_reg_TetR-rel_C_sf"/>
</dbReference>
<keyword evidence="2 4" id="KW-0238">DNA-binding</keyword>
<feature type="DNA-binding region" description="H-T-H motif" evidence="4">
    <location>
        <begin position="37"/>
        <end position="56"/>
    </location>
</feature>
<dbReference type="EMBL" id="WUBI01000002">
    <property type="protein sequence ID" value="MWV45477.1"/>
    <property type="molecule type" value="Genomic_DNA"/>
</dbReference>
<comment type="caution">
    <text evidence="6">The sequence shown here is derived from an EMBL/GenBank/DDBJ whole genome shotgun (WGS) entry which is preliminary data.</text>
</comment>
<dbReference type="InterPro" id="IPR009057">
    <property type="entry name" value="Homeodomain-like_sf"/>
</dbReference>
<dbReference type="GO" id="GO:0000976">
    <property type="term" value="F:transcription cis-regulatory region binding"/>
    <property type="evidence" value="ECO:0007669"/>
    <property type="project" value="TreeGrafter"/>
</dbReference>
<dbReference type="GO" id="GO:0003700">
    <property type="term" value="F:DNA-binding transcription factor activity"/>
    <property type="evidence" value="ECO:0007669"/>
    <property type="project" value="TreeGrafter"/>
</dbReference>
<evidence type="ECO:0000313" key="6">
    <source>
        <dbReference type="EMBL" id="MWV45477.1"/>
    </source>
</evidence>
<evidence type="ECO:0000313" key="7">
    <source>
        <dbReference type="Proteomes" id="UP000460318"/>
    </source>
</evidence>
<dbReference type="RefSeq" id="WP_160499024.1">
    <property type="nucleotide sequence ID" value="NZ_WUBI01000002.1"/>
</dbReference>
<dbReference type="Pfam" id="PF00440">
    <property type="entry name" value="TetR_N"/>
    <property type="match status" value="1"/>
</dbReference>
<organism evidence="6 7">
    <name type="scientific">Paenibacillus dendrobii</name>
    <dbReference type="NCBI Taxonomy" id="2691084"/>
    <lineage>
        <taxon>Bacteria</taxon>
        <taxon>Bacillati</taxon>
        <taxon>Bacillota</taxon>
        <taxon>Bacilli</taxon>
        <taxon>Bacillales</taxon>
        <taxon>Paenibacillaceae</taxon>
        <taxon>Paenibacillus</taxon>
    </lineage>
</organism>
<protein>
    <submittedName>
        <fullName evidence="6">TetR family transcriptional regulator</fullName>
    </submittedName>
</protein>
<dbReference type="PANTHER" id="PTHR30055">
    <property type="entry name" value="HTH-TYPE TRANSCRIPTIONAL REGULATOR RUTR"/>
    <property type="match status" value="1"/>
</dbReference>
<name>A0A7X3IK68_9BACL</name>
<feature type="domain" description="HTH tetR-type" evidence="5">
    <location>
        <begin position="14"/>
        <end position="74"/>
    </location>
</feature>
<keyword evidence="7" id="KW-1185">Reference proteome</keyword>
<keyword evidence="1" id="KW-0805">Transcription regulation</keyword>
<keyword evidence="3" id="KW-0804">Transcription</keyword>
<evidence type="ECO:0000256" key="1">
    <source>
        <dbReference type="ARBA" id="ARBA00023015"/>
    </source>
</evidence>
<dbReference type="PROSITE" id="PS50977">
    <property type="entry name" value="HTH_TETR_2"/>
    <property type="match status" value="1"/>
</dbReference>
<accession>A0A7X3IK68</accession>
<dbReference type="PANTHER" id="PTHR30055:SF234">
    <property type="entry name" value="HTH-TYPE TRANSCRIPTIONAL REGULATOR BETI"/>
    <property type="match status" value="1"/>
</dbReference>
<evidence type="ECO:0000256" key="4">
    <source>
        <dbReference type="PROSITE-ProRule" id="PRU00335"/>
    </source>
</evidence>
<dbReference type="Gene3D" id="1.10.357.10">
    <property type="entry name" value="Tetracycline Repressor, domain 2"/>
    <property type="match status" value="1"/>
</dbReference>
<gene>
    <name evidence="6" type="ORF">GRF59_17780</name>
</gene>
<evidence type="ECO:0000256" key="2">
    <source>
        <dbReference type="ARBA" id="ARBA00023125"/>
    </source>
</evidence>
<dbReference type="AlphaFoldDB" id="A0A7X3IK68"/>
<dbReference type="PRINTS" id="PR00455">
    <property type="entry name" value="HTHTETR"/>
</dbReference>
<sequence length="198" mass="22358">MSPLTDHQLERIHEERKLQIKKAALKIFALYGITGTKMSSIAAAAGISQGLSYRYFSSKEELYTELLQEALTEADSALDRMDELPGSPSEQLAAFTRLMLDPENRMSFLLIRQVQITDDVPEAAKQLIKEHPPEKTVGRMVPIFVKGQEEGEFFEGEPVSLLLCYFSAITGLMLQESPNGEDFWASHIDVFMRMIKKI</sequence>
<dbReference type="SUPFAM" id="SSF46689">
    <property type="entry name" value="Homeodomain-like"/>
    <property type="match status" value="1"/>
</dbReference>
<dbReference type="InterPro" id="IPR050109">
    <property type="entry name" value="HTH-type_TetR-like_transc_reg"/>
</dbReference>
<dbReference type="SUPFAM" id="SSF48498">
    <property type="entry name" value="Tetracyclin repressor-like, C-terminal domain"/>
    <property type="match status" value="1"/>
</dbReference>
<reference evidence="6 7" key="1">
    <citation type="submission" date="2019-12" db="EMBL/GenBank/DDBJ databases">
        <title>Paenibacillus sp. nov., an endophytic bacterium isolated from the stem of Dendrobium.</title>
        <authorList>
            <person name="Zhao R."/>
        </authorList>
    </citation>
    <scope>NUCLEOTIDE SEQUENCE [LARGE SCALE GENOMIC DNA]</scope>
    <source>
        <strain evidence="6 7">HJL G12</strain>
    </source>
</reference>